<evidence type="ECO:0000313" key="2">
    <source>
        <dbReference type="EMBL" id="TAJ43702.1"/>
    </source>
</evidence>
<protein>
    <submittedName>
        <fullName evidence="2">Acyl-protein synthetase</fullName>
    </submittedName>
</protein>
<reference evidence="2 3" key="1">
    <citation type="submission" date="2017-11" db="EMBL/GenBank/DDBJ databases">
        <title>Isolation and Characterization of Methanofollis Species from Methane Seep Offshore SW Taiwan.</title>
        <authorList>
            <person name="Teng N.-H."/>
            <person name="Lai M.-C."/>
            <person name="Chen S.-C."/>
        </authorList>
    </citation>
    <scope>NUCLEOTIDE SEQUENCE [LARGE SCALE GENOMIC DNA]</scope>
    <source>
        <strain evidence="2 3">FWC-SCC2</strain>
    </source>
</reference>
<dbReference type="Gene3D" id="3.40.50.12780">
    <property type="entry name" value="N-terminal domain of ligase-like"/>
    <property type="match status" value="1"/>
</dbReference>
<accession>A0A483CX67</accession>
<dbReference type="InterPro" id="IPR007534">
    <property type="entry name" value="LuxE"/>
</dbReference>
<dbReference type="Pfam" id="PF04443">
    <property type="entry name" value="LuxE"/>
    <property type="match status" value="1"/>
</dbReference>
<dbReference type="Proteomes" id="UP000292580">
    <property type="component" value="Unassembled WGS sequence"/>
</dbReference>
<dbReference type="AlphaFoldDB" id="A0A483CX67"/>
<organism evidence="2 3">
    <name type="scientific">Methanofollis fontis</name>
    <dbReference type="NCBI Taxonomy" id="2052832"/>
    <lineage>
        <taxon>Archaea</taxon>
        <taxon>Methanobacteriati</taxon>
        <taxon>Methanobacteriota</taxon>
        <taxon>Stenosarchaea group</taxon>
        <taxon>Methanomicrobia</taxon>
        <taxon>Methanomicrobiales</taxon>
        <taxon>Methanomicrobiaceae</taxon>
        <taxon>Methanofollis</taxon>
    </lineage>
</organism>
<name>A0A483CX67_9EURY</name>
<dbReference type="EMBL" id="PGCL01000004">
    <property type="protein sequence ID" value="TAJ43702.1"/>
    <property type="molecule type" value="Genomic_DNA"/>
</dbReference>
<dbReference type="GO" id="GO:0008218">
    <property type="term" value="P:bioluminescence"/>
    <property type="evidence" value="ECO:0007669"/>
    <property type="project" value="InterPro"/>
</dbReference>
<feature type="domain" description="Acyl-protein synthetase LuxE" evidence="1">
    <location>
        <begin position="5"/>
        <end position="356"/>
    </location>
</feature>
<sequence length="359" mass="40447">MSAVDELLSAAPFSLSKDEKSELYAKSLFELTKNSYDNCDYYKRILQILNFYPNVSHKKEDYPFLPVRLFKDFNLLNVPHEEIVKTMTSSGTTGQKVSKIYLDRTTSTNQTKVLAKICSEFLGSQRRPMLIIDSKSALKDRNMFSARGAGIIGFSMVGRGATYALDEEMNLDLDSVNAFLAKYPNEPVLLFGFTSIIWEHFFKALERLDVKLPLDGAVLIHGGGWKKLIDQQVDNETFKKSLISRCGNITVLNYYGMVEQTGSIFMECECGRLHASNYSDVIIRNPDDFSACGVEERGLVQLISLLPESYPGHSILTEDIGELTGEDDCPCGRRGKTFIIHGRIKNTELRGCSDTYEKR</sequence>
<dbReference type="InterPro" id="IPR042099">
    <property type="entry name" value="ANL_N_sf"/>
</dbReference>
<comment type="caution">
    <text evidence="2">The sequence shown here is derived from an EMBL/GenBank/DDBJ whole genome shotgun (WGS) entry which is preliminary data.</text>
</comment>
<keyword evidence="3" id="KW-1185">Reference proteome</keyword>
<dbReference type="RefSeq" id="WP_130647477.1">
    <property type="nucleotide sequence ID" value="NZ_PGCL01000004.1"/>
</dbReference>
<gene>
    <name evidence="2" type="ORF">CUJ86_10245</name>
</gene>
<evidence type="ECO:0000259" key="1">
    <source>
        <dbReference type="Pfam" id="PF04443"/>
    </source>
</evidence>
<proteinExistence type="predicted"/>
<evidence type="ECO:0000313" key="3">
    <source>
        <dbReference type="Proteomes" id="UP000292580"/>
    </source>
</evidence>
<dbReference type="OrthoDB" id="111090at2157"/>